<reference evidence="3" key="1">
    <citation type="submission" date="2022-11" db="UniProtKB">
        <authorList>
            <consortium name="WormBaseParasite"/>
        </authorList>
    </citation>
    <scope>IDENTIFICATION</scope>
</reference>
<evidence type="ECO:0000256" key="1">
    <source>
        <dbReference type="SAM" id="SignalP"/>
    </source>
</evidence>
<keyword evidence="2" id="KW-1185">Reference proteome</keyword>
<keyword evidence="1" id="KW-0732">Signal</keyword>
<evidence type="ECO:0000313" key="3">
    <source>
        <dbReference type="WBParaSite" id="Gr19_v10_g1722.t2"/>
    </source>
</evidence>
<sequence length="273" mass="30357">MQLIVALIFLFTILAHLNCCSGLRCKIGHFSSNRLSENSTIETCPAEAQYCLAITCTKGGAQAFASIEWTCEKRQNNKRCAEIMHEAYKNLFGYKNVYCDCNYGEKGKSLENAQFVLPPVPPTTPKKLECKIGKFDAKGYGMAWPGFCLGHYCYMASCAKANNETFMRWGCSETNRYSEIVNLFGEQYNSKMTCHCLFGKMDADETNVMNMLPPLLPMASTVTRPPAVMPTKSTGDENASSQNTAAVHHCILILFMIASAIFHDNFLHLGSII</sequence>
<organism evidence="2 3">
    <name type="scientific">Globodera rostochiensis</name>
    <name type="common">Golden nematode worm</name>
    <name type="synonym">Heterodera rostochiensis</name>
    <dbReference type="NCBI Taxonomy" id="31243"/>
    <lineage>
        <taxon>Eukaryota</taxon>
        <taxon>Metazoa</taxon>
        <taxon>Ecdysozoa</taxon>
        <taxon>Nematoda</taxon>
        <taxon>Chromadorea</taxon>
        <taxon>Rhabditida</taxon>
        <taxon>Tylenchina</taxon>
        <taxon>Tylenchomorpha</taxon>
        <taxon>Tylenchoidea</taxon>
        <taxon>Heteroderidae</taxon>
        <taxon>Heteroderinae</taxon>
        <taxon>Globodera</taxon>
    </lineage>
</organism>
<accession>A0A914HHJ0</accession>
<protein>
    <submittedName>
        <fullName evidence="3">Uncharacterized protein</fullName>
    </submittedName>
</protein>
<evidence type="ECO:0000313" key="2">
    <source>
        <dbReference type="Proteomes" id="UP000887572"/>
    </source>
</evidence>
<feature type="signal peptide" evidence="1">
    <location>
        <begin position="1"/>
        <end position="22"/>
    </location>
</feature>
<name>A0A914HHJ0_GLORO</name>
<dbReference type="AlphaFoldDB" id="A0A914HHJ0"/>
<dbReference type="Proteomes" id="UP000887572">
    <property type="component" value="Unplaced"/>
</dbReference>
<feature type="chain" id="PRO_5037387149" evidence="1">
    <location>
        <begin position="23"/>
        <end position="273"/>
    </location>
</feature>
<dbReference type="WBParaSite" id="Gr19_v10_g1722.t2">
    <property type="protein sequence ID" value="Gr19_v10_g1722.t2"/>
    <property type="gene ID" value="Gr19_v10_g1722"/>
</dbReference>
<proteinExistence type="predicted"/>